<comment type="caution">
    <text evidence="2">The sequence shown here is derived from an EMBL/GenBank/DDBJ whole genome shotgun (WGS) entry which is preliminary data.</text>
</comment>
<organism evidence="2 3">
    <name type="scientific">Rhodocollybia butyracea</name>
    <dbReference type="NCBI Taxonomy" id="206335"/>
    <lineage>
        <taxon>Eukaryota</taxon>
        <taxon>Fungi</taxon>
        <taxon>Dikarya</taxon>
        <taxon>Basidiomycota</taxon>
        <taxon>Agaricomycotina</taxon>
        <taxon>Agaricomycetes</taxon>
        <taxon>Agaricomycetidae</taxon>
        <taxon>Agaricales</taxon>
        <taxon>Marasmiineae</taxon>
        <taxon>Omphalotaceae</taxon>
        <taxon>Rhodocollybia</taxon>
    </lineage>
</organism>
<gene>
    <name evidence="2" type="ORF">BDP27DRAFT_1326924</name>
</gene>
<name>A0A9P5PSU9_9AGAR</name>
<feature type="compositionally biased region" description="Acidic residues" evidence="1">
    <location>
        <begin position="381"/>
        <end position="400"/>
    </location>
</feature>
<reference evidence="2" key="1">
    <citation type="submission" date="2020-11" db="EMBL/GenBank/DDBJ databases">
        <authorList>
            <consortium name="DOE Joint Genome Institute"/>
            <person name="Ahrendt S."/>
            <person name="Riley R."/>
            <person name="Andreopoulos W."/>
            <person name="Labutti K."/>
            <person name="Pangilinan J."/>
            <person name="Ruiz-Duenas F.J."/>
            <person name="Barrasa J.M."/>
            <person name="Sanchez-Garcia M."/>
            <person name="Camarero S."/>
            <person name="Miyauchi S."/>
            <person name="Serrano A."/>
            <person name="Linde D."/>
            <person name="Babiker R."/>
            <person name="Drula E."/>
            <person name="Ayuso-Fernandez I."/>
            <person name="Pacheco R."/>
            <person name="Padilla G."/>
            <person name="Ferreira P."/>
            <person name="Barriuso J."/>
            <person name="Kellner H."/>
            <person name="Castanera R."/>
            <person name="Alfaro M."/>
            <person name="Ramirez L."/>
            <person name="Pisabarro A.G."/>
            <person name="Kuo A."/>
            <person name="Tritt A."/>
            <person name="Lipzen A."/>
            <person name="He G."/>
            <person name="Yan M."/>
            <person name="Ng V."/>
            <person name="Cullen D."/>
            <person name="Martin F."/>
            <person name="Rosso M.-N."/>
            <person name="Henrissat B."/>
            <person name="Hibbett D."/>
            <person name="Martinez A.T."/>
            <person name="Grigoriev I.V."/>
        </authorList>
    </citation>
    <scope>NUCLEOTIDE SEQUENCE</scope>
    <source>
        <strain evidence="2">AH 40177</strain>
    </source>
</reference>
<evidence type="ECO:0000313" key="2">
    <source>
        <dbReference type="EMBL" id="KAF9068557.1"/>
    </source>
</evidence>
<dbReference type="EMBL" id="JADNRY010000059">
    <property type="protein sequence ID" value="KAF9068557.1"/>
    <property type="molecule type" value="Genomic_DNA"/>
</dbReference>
<dbReference type="AlphaFoldDB" id="A0A9P5PSU9"/>
<evidence type="ECO:0000313" key="3">
    <source>
        <dbReference type="Proteomes" id="UP000772434"/>
    </source>
</evidence>
<dbReference type="Proteomes" id="UP000772434">
    <property type="component" value="Unassembled WGS sequence"/>
</dbReference>
<evidence type="ECO:0000256" key="1">
    <source>
        <dbReference type="SAM" id="MobiDB-lite"/>
    </source>
</evidence>
<proteinExistence type="predicted"/>
<keyword evidence="3" id="KW-1185">Reference proteome</keyword>
<feature type="region of interest" description="Disordered" evidence="1">
    <location>
        <begin position="364"/>
        <end position="409"/>
    </location>
</feature>
<dbReference type="OrthoDB" id="2897205at2759"/>
<protein>
    <submittedName>
        <fullName evidence="2">Uncharacterized protein</fullName>
    </submittedName>
</protein>
<accession>A0A9P5PSU9</accession>
<feature type="region of interest" description="Disordered" evidence="1">
    <location>
        <begin position="40"/>
        <end position="68"/>
    </location>
</feature>
<sequence length="457" mass="51581">MNPSCSLKDYPCNLHPDSRIENGEEALFSVALLPETPRAENPELGLSLKPGPPRQCRSSDRSKASSSTVGQTFKTLGISYTTMALQDARVRLHEDKVILRTPALKLSVGKVGKPDRLGWRWFQCTKTLQILLPPDAGIQFSIFLRMEKKIIKLPSTHATILRYNNARNDFVDGCLDAKPNYPVRGISPSTVRYALEPGFKCTSIDEIVADNERICGTTLSMTTFEARLVRRSELGVLGPQNDLGCSWVRLTENTQVLLPADTTYQYYAFIQCSILSDPACSDWESALVNFYKICRDRARYLGIYQGDRLYILERNLSAPALDCIASILQIHYVQLAENAWSYALKCHTTNRTFKCPSYTHSLKRRRPAKYQPSLEPHIESPEDIISESDPDESESDESEWDSQSSLEFSVTTTILGSPSREYDLDVVGKDDSSSIRSKLNFFSFPTKVIERCWKKSK</sequence>